<gene>
    <name evidence="2" type="ORF">CWB99_23555</name>
</gene>
<organism evidence="2 3">
    <name type="scientific">Pseudoalteromonas rubra</name>
    <dbReference type="NCBI Taxonomy" id="43658"/>
    <lineage>
        <taxon>Bacteria</taxon>
        <taxon>Pseudomonadati</taxon>
        <taxon>Pseudomonadota</taxon>
        <taxon>Gammaproteobacteria</taxon>
        <taxon>Alteromonadales</taxon>
        <taxon>Pseudoalteromonadaceae</taxon>
        <taxon>Pseudoalteromonas</taxon>
    </lineage>
</organism>
<dbReference type="OrthoDB" id="6296600at2"/>
<name>A0A5S3WEP0_9GAMM</name>
<proteinExistence type="predicted"/>
<accession>A0A5S3WEP0</accession>
<keyword evidence="1" id="KW-0472">Membrane</keyword>
<comment type="caution">
    <text evidence="2">The sequence shown here is derived from an EMBL/GenBank/DDBJ whole genome shotgun (WGS) entry which is preliminary data.</text>
</comment>
<keyword evidence="1" id="KW-0812">Transmembrane</keyword>
<dbReference type="RefSeq" id="WP_138553674.1">
    <property type="nucleotide sequence ID" value="NZ_PNCH01000112.1"/>
</dbReference>
<dbReference type="EMBL" id="PNCI01000105">
    <property type="protein sequence ID" value="TMP23092.1"/>
    <property type="molecule type" value="Genomic_DNA"/>
</dbReference>
<keyword evidence="1" id="KW-1133">Transmembrane helix</keyword>
<dbReference type="Proteomes" id="UP000310249">
    <property type="component" value="Unassembled WGS sequence"/>
</dbReference>
<reference evidence="2 3" key="1">
    <citation type="submission" date="2018-01" db="EMBL/GenBank/DDBJ databases">
        <authorList>
            <person name="Paulsen S."/>
            <person name="Gram L.K."/>
        </authorList>
    </citation>
    <scope>NUCLEOTIDE SEQUENCE [LARGE SCALE GENOMIC DNA]</scope>
    <source>
        <strain evidence="2 3">S2676</strain>
    </source>
</reference>
<feature type="transmembrane region" description="Helical" evidence="1">
    <location>
        <begin position="73"/>
        <end position="95"/>
    </location>
</feature>
<evidence type="ECO:0000313" key="2">
    <source>
        <dbReference type="EMBL" id="TMP23092.1"/>
    </source>
</evidence>
<protein>
    <submittedName>
        <fullName evidence="2">Uncharacterized protein</fullName>
    </submittedName>
</protein>
<dbReference type="AlphaFoldDB" id="A0A5S3WEP0"/>
<reference evidence="3" key="2">
    <citation type="submission" date="2019-06" db="EMBL/GenBank/DDBJ databases">
        <title>Co-occurence of chitin degradation, pigmentation and bioactivity in marine Pseudoalteromonas.</title>
        <authorList>
            <person name="Sonnenschein E.C."/>
            <person name="Bech P.K."/>
        </authorList>
    </citation>
    <scope>NUCLEOTIDE SEQUENCE [LARGE SCALE GENOMIC DNA]</scope>
    <source>
        <strain evidence="3">S2676</strain>
    </source>
</reference>
<evidence type="ECO:0000313" key="3">
    <source>
        <dbReference type="Proteomes" id="UP000310249"/>
    </source>
</evidence>
<sequence length="100" mass="11503">MNNQPWVKIYDDEAWDDAIVGNREGLLALKQAIDDALETECVEVADRFKSDFGVVAFTEQNWEQTEPTEVKSIWGFIVPFVVFLWGVVLPLYAIYKLAFE</sequence>
<evidence type="ECO:0000256" key="1">
    <source>
        <dbReference type="SAM" id="Phobius"/>
    </source>
</evidence>